<organism evidence="2 3">
    <name type="scientific">Nephila pilipes</name>
    <name type="common">Giant wood spider</name>
    <name type="synonym">Nephila maculata</name>
    <dbReference type="NCBI Taxonomy" id="299642"/>
    <lineage>
        <taxon>Eukaryota</taxon>
        <taxon>Metazoa</taxon>
        <taxon>Ecdysozoa</taxon>
        <taxon>Arthropoda</taxon>
        <taxon>Chelicerata</taxon>
        <taxon>Arachnida</taxon>
        <taxon>Araneae</taxon>
        <taxon>Araneomorphae</taxon>
        <taxon>Entelegynae</taxon>
        <taxon>Araneoidea</taxon>
        <taxon>Nephilidae</taxon>
        <taxon>Nephila</taxon>
    </lineage>
</organism>
<dbReference type="OrthoDB" id="6433179at2759"/>
<sequence>MSLEDGQQNTSDFLTTQVMIGSPDQVHHSPKGKRKSNSARNRLPHFCWSGSGRGEARSVLEQQDTKKFSADKKRKAVLRYQPGGHVFVASHPLRNTSQGKNAKLLPRRDGPYVILTQRSPSSYKIVSIDKTGASLGVYHTFALIPCNNDKVNLIILLREGGRPPKVPQTSGSSSGRRRN</sequence>
<dbReference type="Proteomes" id="UP000887013">
    <property type="component" value="Unassembled WGS sequence"/>
</dbReference>
<accession>A0A8X6PLT2</accession>
<reference evidence="2" key="1">
    <citation type="submission" date="2020-08" db="EMBL/GenBank/DDBJ databases">
        <title>Multicomponent nature underlies the extraordinary mechanical properties of spider dragline silk.</title>
        <authorList>
            <person name="Kono N."/>
            <person name="Nakamura H."/>
            <person name="Mori M."/>
            <person name="Yoshida Y."/>
            <person name="Ohtoshi R."/>
            <person name="Malay A.D."/>
            <person name="Moran D.A.P."/>
            <person name="Tomita M."/>
            <person name="Numata K."/>
            <person name="Arakawa K."/>
        </authorList>
    </citation>
    <scope>NUCLEOTIDE SEQUENCE</scope>
</reference>
<evidence type="ECO:0000313" key="2">
    <source>
        <dbReference type="EMBL" id="GFT77919.1"/>
    </source>
</evidence>
<gene>
    <name evidence="2" type="primary">AVEN_104227_1</name>
    <name evidence="2" type="ORF">NPIL_584331</name>
</gene>
<name>A0A8X6PLT2_NEPPI</name>
<keyword evidence="3" id="KW-1185">Reference proteome</keyword>
<comment type="caution">
    <text evidence="2">The sequence shown here is derived from an EMBL/GenBank/DDBJ whole genome shotgun (WGS) entry which is preliminary data.</text>
</comment>
<evidence type="ECO:0000313" key="3">
    <source>
        <dbReference type="Proteomes" id="UP000887013"/>
    </source>
</evidence>
<dbReference type="EMBL" id="BMAW01071395">
    <property type="protein sequence ID" value="GFT77919.1"/>
    <property type="molecule type" value="Genomic_DNA"/>
</dbReference>
<feature type="region of interest" description="Disordered" evidence="1">
    <location>
        <begin position="21"/>
        <end position="47"/>
    </location>
</feature>
<feature type="compositionally biased region" description="Basic residues" evidence="1">
    <location>
        <begin position="28"/>
        <end position="37"/>
    </location>
</feature>
<proteinExistence type="predicted"/>
<protein>
    <submittedName>
        <fullName evidence="2">Uncharacterized protein</fullName>
    </submittedName>
</protein>
<evidence type="ECO:0000256" key="1">
    <source>
        <dbReference type="SAM" id="MobiDB-lite"/>
    </source>
</evidence>
<dbReference type="AlphaFoldDB" id="A0A8X6PLT2"/>